<dbReference type="AlphaFoldDB" id="A0AAN6Z8S0"/>
<keyword evidence="1" id="KW-1133">Transmembrane helix</keyword>
<evidence type="ECO:0000256" key="1">
    <source>
        <dbReference type="SAM" id="Phobius"/>
    </source>
</evidence>
<dbReference type="EMBL" id="MU853223">
    <property type="protein sequence ID" value="KAK4128484.1"/>
    <property type="molecule type" value="Genomic_DNA"/>
</dbReference>
<reference evidence="2" key="2">
    <citation type="submission" date="2023-05" db="EMBL/GenBank/DDBJ databases">
        <authorList>
            <consortium name="Lawrence Berkeley National Laboratory"/>
            <person name="Steindorff A."/>
            <person name="Hensen N."/>
            <person name="Bonometti L."/>
            <person name="Westerberg I."/>
            <person name="Brannstrom I.O."/>
            <person name="Guillou S."/>
            <person name="Cros-Aarteil S."/>
            <person name="Calhoun S."/>
            <person name="Haridas S."/>
            <person name="Kuo A."/>
            <person name="Mondo S."/>
            <person name="Pangilinan J."/>
            <person name="Riley R."/>
            <person name="Labutti K."/>
            <person name="Andreopoulos B."/>
            <person name="Lipzen A."/>
            <person name="Chen C."/>
            <person name="Yanf M."/>
            <person name="Daum C."/>
            <person name="Ng V."/>
            <person name="Clum A."/>
            <person name="Ohm R."/>
            <person name="Martin F."/>
            <person name="Silar P."/>
            <person name="Natvig D."/>
            <person name="Lalanne C."/>
            <person name="Gautier V."/>
            <person name="Ament-Velasquez S.L."/>
            <person name="Kruys A."/>
            <person name="Hutchinson M.I."/>
            <person name="Powell A.J."/>
            <person name="Barry K."/>
            <person name="Miller A.N."/>
            <person name="Grigoriev I.V."/>
            <person name="Debuchy R."/>
            <person name="Gladieux P."/>
            <person name="Thoren M.H."/>
            <person name="Johannesson H."/>
        </authorList>
    </citation>
    <scope>NUCLEOTIDE SEQUENCE</scope>
    <source>
        <strain evidence="2">CBS 731.68</strain>
    </source>
</reference>
<evidence type="ECO:0000313" key="2">
    <source>
        <dbReference type="EMBL" id="KAK4128484.1"/>
    </source>
</evidence>
<comment type="caution">
    <text evidence="2">The sequence shown here is derived from an EMBL/GenBank/DDBJ whole genome shotgun (WGS) entry which is preliminary data.</text>
</comment>
<sequence length="99" mass="10692">MTGYTSDSPSWYVWLTELSIIPPEYHDVISMISSFFLILALTPIIPIIGLVIYDVSLWACRLAAASWRTRPTTPVDLAGETSTVVTSSMAATGEGGTPL</sequence>
<accession>A0AAN6Z8S0</accession>
<keyword evidence="1" id="KW-0472">Membrane</keyword>
<dbReference type="Proteomes" id="UP001302602">
    <property type="component" value="Unassembled WGS sequence"/>
</dbReference>
<keyword evidence="3" id="KW-1185">Reference proteome</keyword>
<feature type="transmembrane region" description="Helical" evidence="1">
    <location>
        <begin position="28"/>
        <end position="53"/>
    </location>
</feature>
<dbReference type="RefSeq" id="XP_062652255.1">
    <property type="nucleotide sequence ID" value="XM_062795882.1"/>
</dbReference>
<evidence type="ECO:0000313" key="3">
    <source>
        <dbReference type="Proteomes" id="UP001302602"/>
    </source>
</evidence>
<name>A0AAN6Z8S0_9PEZI</name>
<proteinExistence type="predicted"/>
<keyword evidence="1" id="KW-0812">Transmembrane</keyword>
<dbReference type="GeneID" id="87832650"/>
<reference evidence="2" key="1">
    <citation type="journal article" date="2023" name="Mol. Phylogenet. Evol.">
        <title>Genome-scale phylogeny and comparative genomics of the fungal order Sordariales.</title>
        <authorList>
            <person name="Hensen N."/>
            <person name="Bonometti L."/>
            <person name="Westerberg I."/>
            <person name="Brannstrom I.O."/>
            <person name="Guillou S."/>
            <person name="Cros-Aarteil S."/>
            <person name="Calhoun S."/>
            <person name="Haridas S."/>
            <person name="Kuo A."/>
            <person name="Mondo S."/>
            <person name="Pangilinan J."/>
            <person name="Riley R."/>
            <person name="LaButti K."/>
            <person name="Andreopoulos B."/>
            <person name="Lipzen A."/>
            <person name="Chen C."/>
            <person name="Yan M."/>
            <person name="Daum C."/>
            <person name="Ng V."/>
            <person name="Clum A."/>
            <person name="Steindorff A."/>
            <person name="Ohm R.A."/>
            <person name="Martin F."/>
            <person name="Silar P."/>
            <person name="Natvig D.O."/>
            <person name="Lalanne C."/>
            <person name="Gautier V."/>
            <person name="Ament-Velasquez S.L."/>
            <person name="Kruys A."/>
            <person name="Hutchinson M.I."/>
            <person name="Powell A.J."/>
            <person name="Barry K."/>
            <person name="Miller A.N."/>
            <person name="Grigoriev I.V."/>
            <person name="Debuchy R."/>
            <person name="Gladieux P."/>
            <person name="Hiltunen Thoren M."/>
            <person name="Johannesson H."/>
        </authorList>
    </citation>
    <scope>NUCLEOTIDE SEQUENCE</scope>
    <source>
        <strain evidence="2">CBS 731.68</strain>
    </source>
</reference>
<gene>
    <name evidence="2" type="ORF">N657DRAFT_676265</name>
</gene>
<protein>
    <submittedName>
        <fullName evidence="2">Uncharacterized protein</fullName>
    </submittedName>
</protein>
<organism evidence="2 3">
    <name type="scientific">Parathielavia appendiculata</name>
    <dbReference type="NCBI Taxonomy" id="2587402"/>
    <lineage>
        <taxon>Eukaryota</taxon>
        <taxon>Fungi</taxon>
        <taxon>Dikarya</taxon>
        <taxon>Ascomycota</taxon>
        <taxon>Pezizomycotina</taxon>
        <taxon>Sordariomycetes</taxon>
        <taxon>Sordariomycetidae</taxon>
        <taxon>Sordariales</taxon>
        <taxon>Chaetomiaceae</taxon>
        <taxon>Parathielavia</taxon>
    </lineage>
</organism>